<protein>
    <submittedName>
        <fullName evidence="2">Uncharacterized protein</fullName>
    </submittedName>
</protein>
<evidence type="ECO:0000313" key="2">
    <source>
        <dbReference type="EMBL" id="KUG03709.1"/>
    </source>
</evidence>
<feature type="transmembrane region" description="Helical" evidence="1">
    <location>
        <begin position="21"/>
        <end position="42"/>
    </location>
</feature>
<comment type="caution">
    <text evidence="2">The sequence shown here is derived from an EMBL/GenBank/DDBJ whole genome shotgun (WGS) entry which is preliminary data.</text>
</comment>
<reference evidence="2" key="1">
    <citation type="journal article" date="2015" name="Proc. Natl. Acad. Sci. U.S.A.">
        <title>Networks of energetic and metabolic interactions define dynamics in microbial communities.</title>
        <authorList>
            <person name="Embree M."/>
            <person name="Liu J.K."/>
            <person name="Al-Bassam M.M."/>
            <person name="Zengler K."/>
        </authorList>
    </citation>
    <scope>NUCLEOTIDE SEQUENCE</scope>
</reference>
<evidence type="ECO:0000256" key="1">
    <source>
        <dbReference type="SAM" id="Phobius"/>
    </source>
</evidence>
<proteinExistence type="predicted"/>
<accession>A0A0W8E5K5</accession>
<organism evidence="2">
    <name type="scientific">hydrocarbon metagenome</name>
    <dbReference type="NCBI Taxonomy" id="938273"/>
    <lineage>
        <taxon>unclassified sequences</taxon>
        <taxon>metagenomes</taxon>
        <taxon>ecological metagenomes</taxon>
    </lineage>
</organism>
<keyword evidence="1" id="KW-1133">Transmembrane helix</keyword>
<gene>
    <name evidence="2" type="ORF">ASZ90_018899</name>
</gene>
<dbReference type="AlphaFoldDB" id="A0A0W8E5K5"/>
<name>A0A0W8E5K5_9ZZZZ</name>
<keyword evidence="1" id="KW-0472">Membrane</keyword>
<keyword evidence="1" id="KW-0812">Transmembrane</keyword>
<dbReference type="EMBL" id="LNQE01001871">
    <property type="protein sequence ID" value="KUG03709.1"/>
    <property type="molecule type" value="Genomic_DNA"/>
</dbReference>
<sequence length="45" mass="5645">MQFIHKDLPEKDEVLVILYSYLLYYCYFPKYLVYFIYIAIIWNAK</sequence>